<feature type="compositionally biased region" description="Basic and acidic residues" evidence="1">
    <location>
        <begin position="646"/>
        <end position="656"/>
    </location>
</feature>
<dbReference type="Proteomes" id="UP000774617">
    <property type="component" value="Unassembled WGS sequence"/>
</dbReference>
<feature type="region of interest" description="Disordered" evidence="1">
    <location>
        <begin position="528"/>
        <end position="549"/>
    </location>
</feature>
<feature type="region of interest" description="Disordered" evidence="1">
    <location>
        <begin position="1"/>
        <end position="72"/>
    </location>
</feature>
<feature type="compositionally biased region" description="Basic residues" evidence="1">
    <location>
        <begin position="597"/>
        <end position="609"/>
    </location>
</feature>
<comment type="caution">
    <text evidence="3">The sequence shown here is derived from an EMBL/GenBank/DDBJ whole genome shotgun (WGS) entry which is preliminary data.</text>
</comment>
<dbReference type="SUPFAM" id="SSF53474">
    <property type="entry name" value="alpha/beta-Hydrolases"/>
    <property type="match status" value="1"/>
</dbReference>
<sequence length="656" mass="73162">MTNPPQSVHPSQMALAKATPPPREREETVTVYEYGGGPVPASQGRRSEYGGGSRGSGSGRGGEESGGVYTRDDGVLVVRSQPQEIEIVEQIVPVRSKSRARSKSRVRRKVSLDMRGAESPPPFKRLILACDGTWLNSDNGMANGDLAVPSNVTRISRAIKPISKDGIPQIVYYHFGVGSRGNVVNRVINGSTGAGLEENVREAYSFLSNNYTPGDEIYLIGFSRGAFTARSIAGLIDQIGILTKKGLGAFVAIFEDVQHRRDRNYKDRNPDIPFSNKPNASDPAYRRELEARGMTWLGVKVKAIGVWDTVGALGAPRIGWLTRVGLQPMVQPKEMSFYDTKLSNCIEYAFQALALDERRASFAPAIWEKSRDNRTILRQVWFPGVHSNIGGGYDDQQLANITLAWMISQLQPFLDFKIKYVFDQEEQNDHYYERHHTPLRPWSFGEIPNSSSGIYSLGGSASRTPGQYTAVDPHTGRSTGRPLRDTHEYMHASVRARFRLGGPGIDDKGKYDPEPLEDWRLIVEYPDDIGGASAGDPRGRPPAGGPPPDIYWKLRGNVDERDVSTKILPEAPLSRLEREIAERDPETYEYLMWPPRTRPRRRGARSKSRGPRERMSMPGPPPEEGEVIREEVRERRRIKGGPPGSEYRRSLPERVG</sequence>
<feature type="region of interest" description="Disordered" evidence="1">
    <location>
        <begin position="594"/>
        <end position="656"/>
    </location>
</feature>
<dbReference type="PANTHER" id="PTHR33840:SF1">
    <property type="entry name" value="TLE1 PHOSPHOLIPASE DOMAIN-CONTAINING PROTEIN"/>
    <property type="match status" value="1"/>
</dbReference>
<dbReference type="EMBL" id="JAGTJR010000019">
    <property type="protein sequence ID" value="KAH7045164.1"/>
    <property type="molecule type" value="Genomic_DNA"/>
</dbReference>
<evidence type="ECO:0000259" key="2">
    <source>
        <dbReference type="Pfam" id="PF09994"/>
    </source>
</evidence>
<evidence type="ECO:0000313" key="4">
    <source>
        <dbReference type="Proteomes" id="UP000774617"/>
    </source>
</evidence>
<organism evidence="3 4">
    <name type="scientific">Macrophomina phaseolina</name>
    <dbReference type="NCBI Taxonomy" id="35725"/>
    <lineage>
        <taxon>Eukaryota</taxon>
        <taxon>Fungi</taxon>
        <taxon>Dikarya</taxon>
        <taxon>Ascomycota</taxon>
        <taxon>Pezizomycotina</taxon>
        <taxon>Dothideomycetes</taxon>
        <taxon>Dothideomycetes incertae sedis</taxon>
        <taxon>Botryosphaeriales</taxon>
        <taxon>Botryosphaeriaceae</taxon>
        <taxon>Macrophomina</taxon>
    </lineage>
</organism>
<feature type="region of interest" description="Disordered" evidence="1">
    <location>
        <begin position="459"/>
        <end position="483"/>
    </location>
</feature>
<dbReference type="Pfam" id="PF09994">
    <property type="entry name" value="T6SS_Tle1-like_cat"/>
    <property type="match status" value="1"/>
</dbReference>
<evidence type="ECO:0000313" key="3">
    <source>
        <dbReference type="EMBL" id="KAH7045164.1"/>
    </source>
</evidence>
<protein>
    <recommendedName>
        <fullName evidence="2">T6SS Phospholipase effector Tle1-like catalytic domain-containing protein</fullName>
    </recommendedName>
</protein>
<gene>
    <name evidence="3" type="ORF">B0J12DRAFT_669746</name>
</gene>
<feature type="compositionally biased region" description="Gly residues" evidence="1">
    <location>
        <begin position="49"/>
        <end position="60"/>
    </location>
</feature>
<feature type="compositionally biased region" description="Polar residues" evidence="1">
    <location>
        <begin position="1"/>
        <end position="10"/>
    </location>
</feature>
<dbReference type="InterPro" id="IPR018712">
    <property type="entry name" value="Tle1-like_cat"/>
</dbReference>
<evidence type="ECO:0000256" key="1">
    <source>
        <dbReference type="SAM" id="MobiDB-lite"/>
    </source>
</evidence>
<dbReference type="PANTHER" id="PTHR33840">
    <property type="match status" value="1"/>
</dbReference>
<keyword evidence="4" id="KW-1185">Reference proteome</keyword>
<proteinExistence type="predicted"/>
<dbReference type="InterPro" id="IPR029058">
    <property type="entry name" value="AB_hydrolase_fold"/>
</dbReference>
<reference evidence="3 4" key="1">
    <citation type="journal article" date="2021" name="Nat. Commun.">
        <title>Genetic determinants of endophytism in the Arabidopsis root mycobiome.</title>
        <authorList>
            <person name="Mesny F."/>
            <person name="Miyauchi S."/>
            <person name="Thiergart T."/>
            <person name="Pickel B."/>
            <person name="Atanasova L."/>
            <person name="Karlsson M."/>
            <person name="Huettel B."/>
            <person name="Barry K.W."/>
            <person name="Haridas S."/>
            <person name="Chen C."/>
            <person name="Bauer D."/>
            <person name="Andreopoulos W."/>
            <person name="Pangilinan J."/>
            <person name="LaButti K."/>
            <person name="Riley R."/>
            <person name="Lipzen A."/>
            <person name="Clum A."/>
            <person name="Drula E."/>
            <person name="Henrissat B."/>
            <person name="Kohler A."/>
            <person name="Grigoriev I.V."/>
            <person name="Martin F.M."/>
            <person name="Hacquard S."/>
        </authorList>
    </citation>
    <scope>NUCLEOTIDE SEQUENCE [LARGE SCALE GENOMIC DNA]</scope>
    <source>
        <strain evidence="3 4">MPI-SDFR-AT-0080</strain>
    </source>
</reference>
<name>A0ABQ8G519_9PEZI</name>
<accession>A0ABQ8G519</accession>
<feature type="domain" description="T6SS Phospholipase effector Tle1-like catalytic" evidence="2">
    <location>
        <begin position="124"/>
        <end position="409"/>
    </location>
</feature>